<organism evidence="3 4">
    <name type="scientific">Gilvimarinus xylanilyticus</name>
    <dbReference type="NCBI Taxonomy" id="2944139"/>
    <lineage>
        <taxon>Bacteria</taxon>
        <taxon>Pseudomonadati</taxon>
        <taxon>Pseudomonadota</taxon>
        <taxon>Gammaproteobacteria</taxon>
        <taxon>Cellvibrionales</taxon>
        <taxon>Cellvibrionaceae</taxon>
        <taxon>Gilvimarinus</taxon>
    </lineage>
</organism>
<reference evidence="3" key="2">
    <citation type="submission" date="2023-01" db="EMBL/GenBank/DDBJ databases">
        <title>Gilvimarinus xylanilyticus HB14 isolated from Caulerpa lentillifera aquaculture base in Hainan, China.</title>
        <authorList>
            <person name="Zhang Y.-J."/>
        </authorList>
    </citation>
    <scope>NUCLEOTIDE SEQUENCE</scope>
    <source>
        <strain evidence="3">HB14</strain>
    </source>
</reference>
<name>A0A9X2HYJ2_9GAMM</name>
<protein>
    <submittedName>
        <fullName evidence="3">Uncharacterized protein</fullName>
    </submittedName>
</protein>
<sequence length="228" mass="25017">MDGVRATDIDDGIFDVAPAPGRHFRVWTVVLAISILAHLLLGWLWSLYELKPIPETNTVTLKVKMKRMEVSAPVRVSDNPATTPSVIQHTEQDAPKSPVKARQTQTAPSEPNPVRTTIKPAQAEPINTQHPISTSPSPASNPSTQSVFDPRLQAKLNRAGGAARAAPSATFYTDISGSTRLELGEGKCLRSKVEDKRGFTTNWYLTGCNQQQSEGDKIIQALERRLKR</sequence>
<feature type="region of interest" description="Disordered" evidence="1">
    <location>
        <begin position="127"/>
        <end position="146"/>
    </location>
</feature>
<comment type="caution">
    <text evidence="3">The sequence shown here is derived from an EMBL/GenBank/DDBJ whole genome shotgun (WGS) entry which is preliminary data.</text>
</comment>
<keyword evidence="4" id="KW-1185">Reference proteome</keyword>
<evidence type="ECO:0000256" key="1">
    <source>
        <dbReference type="SAM" id="MobiDB-lite"/>
    </source>
</evidence>
<evidence type="ECO:0000256" key="2">
    <source>
        <dbReference type="SAM" id="Phobius"/>
    </source>
</evidence>
<proteinExistence type="predicted"/>
<dbReference type="AlphaFoldDB" id="A0A9X2HYJ2"/>
<feature type="transmembrane region" description="Helical" evidence="2">
    <location>
        <begin position="24"/>
        <end position="45"/>
    </location>
</feature>
<feature type="compositionally biased region" description="Polar residues" evidence="1">
    <location>
        <begin position="79"/>
        <end position="89"/>
    </location>
</feature>
<keyword evidence="2" id="KW-1133">Transmembrane helix</keyword>
<dbReference type="EMBL" id="JAMFTH010000004">
    <property type="protein sequence ID" value="MCP8900079.1"/>
    <property type="molecule type" value="Genomic_DNA"/>
</dbReference>
<keyword evidence="2" id="KW-0812">Transmembrane</keyword>
<accession>A0A9X2HYJ2</accession>
<evidence type="ECO:0000313" key="4">
    <source>
        <dbReference type="Proteomes" id="UP001139319"/>
    </source>
</evidence>
<dbReference type="RefSeq" id="WP_253968376.1">
    <property type="nucleotide sequence ID" value="NZ_JAMFTH010000004.1"/>
</dbReference>
<gene>
    <name evidence="3" type="ORF">M6D89_12290</name>
</gene>
<reference evidence="3" key="1">
    <citation type="submission" date="2022-05" db="EMBL/GenBank/DDBJ databases">
        <authorList>
            <person name="Sun H.-N."/>
        </authorList>
    </citation>
    <scope>NUCLEOTIDE SEQUENCE</scope>
    <source>
        <strain evidence="3">HB14</strain>
    </source>
</reference>
<keyword evidence="2" id="KW-0472">Membrane</keyword>
<evidence type="ECO:0000313" key="3">
    <source>
        <dbReference type="EMBL" id="MCP8900079.1"/>
    </source>
</evidence>
<dbReference type="Proteomes" id="UP001139319">
    <property type="component" value="Unassembled WGS sequence"/>
</dbReference>
<feature type="compositionally biased region" description="Low complexity" evidence="1">
    <location>
        <begin position="131"/>
        <end position="146"/>
    </location>
</feature>
<feature type="region of interest" description="Disordered" evidence="1">
    <location>
        <begin position="74"/>
        <end position="117"/>
    </location>
</feature>